<evidence type="ECO:0000313" key="8">
    <source>
        <dbReference type="Proteomes" id="UP000433050"/>
    </source>
</evidence>
<reference evidence="7 8" key="1">
    <citation type="submission" date="2019-12" db="EMBL/GenBank/DDBJ databases">
        <authorList>
            <person name="Reyes-Prieto M."/>
        </authorList>
    </citation>
    <scope>NUCLEOTIDE SEQUENCE [LARGE SCALE GENOMIC DNA]</scope>
    <source>
        <strain evidence="7">HF14-78462</strain>
    </source>
</reference>
<dbReference type="RefSeq" id="WP_422802181.1">
    <property type="nucleotide sequence ID" value="NZ_CACSAS010000001.1"/>
</dbReference>
<organism evidence="7 8">
    <name type="scientific">Starkeya nomas</name>
    <dbReference type="NCBI Taxonomy" id="2666134"/>
    <lineage>
        <taxon>Bacteria</taxon>
        <taxon>Pseudomonadati</taxon>
        <taxon>Pseudomonadota</taxon>
        <taxon>Alphaproteobacteria</taxon>
        <taxon>Hyphomicrobiales</taxon>
        <taxon>Xanthobacteraceae</taxon>
        <taxon>Starkeya</taxon>
    </lineage>
</organism>
<evidence type="ECO:0000259" key="6">
    <source>
        <dbReference type="Pfam" id="PF02656"/>
    </source>
</evidence>
<accession>A0A5S9Q5Q3</accession>
<evidence type="ECO:0000256" key="2">
    <source>
        <dbReference type="ARBA" id="ARBA00022692"/>
    </source>
</evidence>
<evidence type="ECO:0000256" key="4">
    <source>
        <dbReference type="ARBA" id="ARBA00023136"/>
    </source>
</evidence>
<comment type="subcellular location">
    <subcellularLocation>
        <location evidence="1">Endomembrane system</location>
        <topology evidence="1">Multi-pass membrane protein</topology>
    </subcellularLocation>
</comment>
<gene>
    <name evidence="7" type="ORF">STARVERO_04062</name>
</gene>
<evidence type="ECO:0000256" key="5">
    <source>
        <dbReference type="SAM" id="Phobius"/>
    </source>
</evidence>
<keyword evidence="8" id="KW-1185">Reference proteome</keyword>
<dbReference type="Pfam" id="PF02656">
    <property type="entry name" value="DUF202"/>
    <property type="match status" value="1"/>
</dbReference>
<evidence type="ECO:0000313" key="7">
    <source>
        <dbReference type="EMBL" id="CAA0112531.1"/>
    </source>
</evidence>
<dbReference type="EMBL" id="CACSAS010000001">
    <property type="protein sequence ID" value="CAA0112531.1"/>
    <property type="molecule type" value="Genomic_DNA"/>
</dbReference>
<protein>
    <recommendedName>
        <fullName evidence="6">DUF202 domain-containing protein</fullName>
    </recommendedName>
</protein>
<evidence type="ECO:0000256" key="3">
    <source>
        <dbReference type="ARBA" id="ARBA00022989"/>
    </source>
</evidence>
<keyword evidence="4 5" id="KW-0472">Membrane</keyword>
<dbReference type="InterPro" id="IPR003807">
    <property type="entry name" value="DUF202"/>
</dbReference>
<keyword evidence="2 5" id="KW-0812">Transmembrane</keyword>
<evidence type="ECO:0000256" key="1">
    <source>
        <dbReference type="ARBA" id="ARBA00004127"/>
    </source>
</evidence>
<dbReference type="GO" id="GO:0012505">
    <property type="term" value="C:endomembrane system"/>
    <property type="evidence" value="ECO:0007669"/>
    <property type="project" value="UniProtKB-SubCell"/>
</dbReference>
<feature type="transmembrane region" description="Helical" evidence="5">
    <location>
        <begin position="85"/>
        <end position="103"/>
    </location>
</feature>
<keyword evidence="3 5" id="KW-1133">Transmembrane helix</keyword>
<dbReference type="AlphaFoldDB" id="A0A5S9Q5Q3"/>
<feature type="transmembrane region" description="Helical" evidence="5">
    <location>
        <begin position="48"/>
        <end position="64"/>
    </location>
</feature>
<proteinExistence type="predicted"/>
<sequence>MPERREAKDPGMQPERTALSWSRTGLLALLVAALLGRAGTPAASVTELALILLLAPMAGLFLYRSFRMPLDPNGDNDDVARRRKLLLFVSLGIATLAVLHGTATFGRLVMYLHGHGNHLVDEMGDHAISEEAPLRLIDG</sequence>
<dbReference type="Proteomes" id="UP000433050">
    <property type="component" value="Unassembled WGS sequence"/>
</dbReference>
<name>A0A5S9Q5Q3_9HYPH</name>
<feature type="domain" description="DUF202" evidence="6">
    <location>
        <begin position="9"/>
        <end position="64"/>
    </location>
</feature>